<evidence type="ECO:0000313" key="1">
    <source>
        <dbReference type="EMBL" id="KAJ8004002.1"/>
    </source>
</evidence>
<evidence type="ECO:0000313" key="2">
    <source>
        <dbReference type="Proteomes" id="UP001157502"/>
    </source>
</evidence>
<dbReference type="EMBL" id="CM055739">
    <property type="protein sequence ID" value="KAJ8004002.1"/>
    <property type="molecule type" value="Genomic_DNA"/>
</dbReference>
<dbReference type="Proteomes" id="UP001157502">
    <property type="component" value="Chromosome 12"/>
</dbReference>
<proteinExistence type="predicted"/>
<protein>
    <submittedName>
        <fullName evidence="1">Uncharacterized protein</fullName>
    </submittedName>
</protein>
<comment type="caution">
    <text evidence="1">The sequence shown here is derived from an EMBL/GenBank/DDBJ whole genome shotgun (WGS) entry which is preliminary data.</text>
</comment>
<reference evidence="1" key="1">
    <citation type="submission" date="2021-05" db="EMBL/GenBank/DDBJ databases">
        <authorList>
            <person name="Pan Q."/>
            <person name="Jouanno E."/>
            <person name="Zahm M."/>
            <person name="Klopp C."/>
            <person name="Cabau C."/>
            <person name="Louis A."/>
            <person name="Berthelot C."/>
            <person name="Parey E."/>
            <person name="Roest Crollius H."/>
            <person name="Montfort J."/>
            <person name="Robinson-Rechavi M."/>
            <person name="Bouchez O."/>
            <person name="Lampietro C."/>
            <person name="Lopez Roques C."/>
            <person name="Donnadieu C."/>
            <person name="Postlethwait J."/>
            <person name="Bobe J."/>
            <person name="Dillon D."/>
            <person name="Chandos A."/>
            <person name="von Hippel F."/>
            <person name="Guiguen Y."/>
        </authorList>
    </citation>
    <scope>NUCLEOTIDE SEQUENCE</scope>
    <source>
        <strain evidence="1">YG-Jan2019</strain>
    </source>
</reference>
<name>A0ACC2GKB7_DALPE</name>
<sequence>MAQTFMRENKCLLIEALSLDPSLILQYVQEHKLVTDREYDQIYGLLKLSQTKEGVVIDLIDLLRRKGDEKITARFLDLLQNTPNIIDHMPKLRTLGWAGVPPEVPQCTSPESKTGNCKTRKMDFFGYIHNVSEIRRGKNKQYFTAVVMEENNRWTFIVFPIQLRGRFVNAERTRTPVKLENLMFRPDYKFNRIFNERSTFSILKNSLFENNSDLKPKDTSLNLASLEVYKGNKENWGINKVNIIVQVIQKLQEGHCKTKAQKCIPMKKYLVGDIVANVTTHADLVVWCPKYTTETGKWYRVTNVSGGWYNDQLILNTTQQSAIVNVPSGGECNVPPDMIQRHDFNGKIIGHWLSEIHTCPQGHPLERESLSGKRVTCKMCPMAYIPSTVKTIITGKLSIQSEVDLREFSVGDSVIRKVLGRQGEGSMPVNKVEDALVGLPPVTVTVLNDNVLSITALTEGVATHNSSSMVVRQLRF</sequence>
<gene>
    <name evidence="1" type="ORF">DPEC_G00154270</name>
</gene>
<organism evidence="1 2">
    <name type="scientific">Dallia pectoralis</name>
    <name type="common">Alaska blackfish</name>
    <dbReference type="NCBI Taxonomy" id="75939"/>
    <lineage>
        <taxon>Eukaryota</taxon>
        <taxon>Metazoa</taxon>
        <taxon>Chordata</taxon>
        <taxon>Craniata</taxon>
        <taxon>Vertebrata</taxon>
        <taxon>Euteleostomi</taxon>
        <taxon>Actinopterygii</taxon>
        <taxon>Neopterygii</taxon>
        <taxon>Teleostei</taxon>
        <taxon>Protacanthopterygii</taxon>
        <taxon>Esociformes</taxon>
        <taxon>Umbridae</taxon>
        <taxon>Dallia</taxon>
    </lineage>
</organism>
<keyword evidence="2" id="KW-1185">Reference proteome</keyword>
<accession>A0ACC2GKB7</accession>